<dbReference type="Proteomes" id="UP000003856">
    <property type="component" value="Unassembled WGS sequence"/>
</dbReference>
<dbReference type="CDD" id="cd06445">
    <property type="entry name" value="ATase"/>
    <property type="match status" value="1"/>
</dbReference>
<dbReference type="SUPFAM" id="SSF53155">
    <property type="entry name" value="Methylated DNA-protein cysteine methyltransferase domain"/>
    <property type="match status" value="1"/>
</dbReference>
<evidence type="ECO:0000313" key="9">
    <source>
        <dbReference type="Proteomes" id="UP000003856"/>
    </source>
</evidence>
<dbReference type="Gene3D" id="1.10.10.10">
    <property type="entry name" value="Winged helix-like DNA-binding domain superfamily/Winged helix DNA-binding domain"/>
    <property type="match status" value="1"/>
</dbReference>
<name>C5T8Z4_ACIDE</name>
<dbReference type="PANTHER" id="PTHR10815:SF5">
    <property type="entry name" value="METHYLATED-DNA--PROTEIN-CYSTEINE METHYLTRANSFERASE"/>
    <property type="match status" value="1"/>
</dbReference>
<dbReference type="OrthoDB" id="9802228at2"/>
<dbReference type="PATRIC" id="fig|573060.9.peg.1635"/>
<evidence type="ECO:0000256" key="3">
    <source>
        <dbReference type="ARBA" id="ARBA00022679"/>
    </source>
</evidence>
<evidence type="ECO:0000256" key="1">
    <source>
        <dbReference type="ARBA" id="ARBA00001286"/>
    </source>
</evidence>
<dbReference type="InterPro" id="IPR036631">
    <property type="entry name" value="MGMT_N_sf"/>
</dbReference>
<protein>
    <submittedName>
        <fullName evidence="8">Methylated-DNA/protein-cysteine methyltransferase</fullName>
    </submittedName>
</protein>
<accession>C5T8Z4</accession>
<sequence>MKALGWCLFDTAVGPCGLAWSGQGICAVQLPEATPPLTRQRMARITHGAAEAPPTAEAQQAVAIVQALLAGQPHDERAVVLDMCGVSDFQRRVYAITRRIPPGQTRTYGEIAAELGDKRLARAVGQALGLNPFAPVIPCHRVLAAGSKPGGFSAHGGAHTKLRMLAAEGALQTGQASLFDGP</sequence>
<comment type="catalytic activity">
    <reaction evidence="1">
        <text>a 4-O-methyl-thymidine in DNA + L-cysteinyl-[protein] = a thymidine in DNA + S-methyl-L-cysteinyl-[protein]</text>
        <dbReference type="Rhea" id="RHEA:53428"/>
        <dbReference type="Rhea" id="RHEA-COMP:10131"/>
        <dbReference type="Rhea" id="RHEA-COMP:10132"/>
        <dbReference type="Rhea" id="RHEA-COMP:13555"/>
        <dbReference type="Rhea" id="RHEA-COMP:13556"/>
        <dbReference type="ChEBI" id="CHEBI:29950"/>
        <dbReference type="ChEBI" id="CHEBI:82612"/>
        <dbReference type="ChEBI" id="CHEBI:137386"/>
        <dbReference type="ChEBI" id="CHEBI:137387"/>
        <dbReference type="EC" id="2.1.1.63"/>
    </reaction>
</comment>
<evidence type="ECO:0000256" key="6">
    <source>
        <dbReference type="ARBA" id="ARBA00049348"/>
    </source>
</evidence>
<evidence type="ECO:0000259" key="7">
    <source>
        <dbReference type="Pfam" id="PF01035"/>
    </source>
</evidence>
<evidence type="ECO:0000256" key="5">
    <source>
        <dbReference type="ARBA" id="ARBA00023204"/>
    </source>
</evidence>
<comment type="caution">
    <text evidence="8">The sequence shown here is derived from an EMBL/GenBank/DDBJ whole genome shotgun (WGS) entry which is preliminary data.</text>
</comment>
<gene>
    <name evidence="8" type="ORF">AcdelDRAFT_3374</name>
</gene>
<evidence type="ECO:0000256" key="2">
    <source>
        <dbReference type="ARBA" id="ARBA00022603"/>
    </source>
</evidence>
<evidence type="ECO:0000313" key="8">
    <source>
        <dbReference type="EMBL" id="EER59049.1"/>
    </source>
</evidence>
<dbReference type="EMBL" id="ACQT01000168">
    <property type="protein sequence ID" value="EER59049.1"/>
    <property type="molecule type" value="Genomic_DNA"/>
</dbReference>
<dbReference type="PROSITE" id="PS00374">
    <property type="entry name" value="MGMT"/>
    <property type="match status" value="1"/>
</dbReference>
<keyword evidence="4" id="KW-0227">DNA damage</keyword>
<dbReference type="InterPro" id="IPR036388">
    <property type="entry name" value="WH-like_DNA-bd_sf"/>
</dbReference>
<keyword evidence="3 8" id="KW-0808">Transferase</keyword>
<dbReference type="InterPro" id="IPR001497">
    <property type="entry name" value="MethylDNA_cys_MeTrfase_AS"/>
</dbReference>
<dbReference type="InterPro" id="IPR036217">
    <property type="entry name" value="MethylDNA_cys_MeTrfase_DNAb"/>
</dbReference>
<dbReference type="GO" id="GO:0003908">
    <property type="term" value="F:methylated-DNA-[protein]-cysteine S-methyltransferase activity"/>
    <property type="evidence" value="ECO:0007669"/>
    <property type="project" value="UniProtKB-EC"/>
</dbReference>
<dbReference type="PANTHER" id="PTHR10815">
    <property type="entry name" value="METHYLATED-DNA--PROTEIN-CYSTEINE METHYLTRANSFERASE"/>
    <property type="match status" value="1"/>
</dbReference>
<dbReference type="Pfam" id="PF01035">
    <property type="entry name" value="DNA_binding_1"/>
    <property type="match status" value="1"/>
</dbReference>
<dbReference type="AlphaFoldDB" id="C5T8Z4"/>
<comment type="catalytic activity">
    <reaction evidence="6">
        <text>a 6-O-methyl-2'-deoxyguanosine in DNA + L-cysteinyl-[protein] = S-methyl-L-cysteinyl-[protein] + a 2'-deoxyguanosine in DNA</text>
        <dbReference type="Rhea" id="RHEA:24000"/>
        <dbReference type="Rhea" id="RHEA-COMP:10131"/>
        <dbReference type="Rhea" id="RHEA-COMP:10132"/>
        <dbReference type="Rhea" id="RHEA-COMP:11367"/>
        <dbReference type="Rhea" id="RHEA-COMP:11368"/>
        <dbReference type="ChEBI" id="CHEBI:29950"/>
        <dbReference type="ChEBI" id="CHEBI:82612"/>
        <dbReference type="ChEBI" id="CHEBI:85445"/>
        <dbReference type="ChEBI" id="CHEBI:85448"/>
        <dbReference type="EC" id="2.1.1.63"/>
    </reaction>
</comment>
<organism evidence="8 9">
    <name type="scientific">Acidovorax delafieldii 2AN</name>
    <dbReference type="NCBI Taxonomy" id="573060"/>
    <lineage>
        <taxon>Bacteria</taxon>
        <taxon>Pseudomonadati</taxon>
        <taxon>Pseudomonadota</taxon>
        <taxon>Betaproteobacteria</taxon>
        <taxon>Burkholderiales</taxon>
        <taxon>Comamonadaceae</taxon>
        <taxon>Acidovorax</taxon>
    </lineage>
</organism>
<evidence type="ECO:0000256" key="4">
    <source>
        <dbReference type="ARBA" id="ARBA00022763"/>
    </source>
</evidence>
<dbReference type="SUPFAM" id="SSF46767">
    <property type="entry name" value="Methylated DNA-protein cysteine methyltransferase, C-terminal domain"/>
    <property type="match status" value="1"/>
</dbReference>
<proteinExistence type="predicted"/>
<dbReference type="NCBIfam" id="TIGR00589">
    <property type="entry name" value="ogt"/>
    <property type="match status" value="1"/>
</dbReference>
<reference evidence="8 9" key="1">
    <citation type="submission" date="2009-05" db="EMBL/GenBank/DDBJ databases">
        <title>The draft genome of Acidovorax delafieldii 2AN.</title>
        <authorList>
            <consortium name="US DOE Joint Genome Institute (JGI-PGF)"/>
            <person name="Lucas S."/>
            <person name="Copeland A."/>
            <person name="Lapidus A."/>
            <person name="Glavina del Rio T."/>
            <person name="Tice H."/>
            <person name="Bruce D."/>
            <person name="Goodwin L."/>
            <person name="Pitluck S."/>
            <person name="Larimer F."/>
            <person name="Land M.L."/>
            <person name="Hauser L."/>
            <person name="Shelobolina E.S."/>
            <person name="Picardal F."/>
            <person name="Roden E."/>
            <person name="Emerson D."/>
        </authorList>
    </citation>
    <scope>NUCLEOTIDE SEQUENCE [LARGE SCALE GENOMIC DNA]</scope>
    <source>
        <strain evidence="8 9">2AN</strain>
    </source>
</reference>
<keyword evidence="9" id="KW-1185">Reference proteome</keyword>
<dbReference type="InterPro" id="IPR014048">
    <property type="entry name" value="MethylDNA_cys_MeTrfase_DNA-bd"/>
</dbReference>
<keyword evidence="5" id="KW-0234">DNA repair</keyword>
<dbReference type="GO" id="GO:0032259">
    <property type="term" value="P:methylation"/>
    <property type="evidence" value="ECO:0007669"/>
    <property type="project" value="UniProtKB-KW"/>
</dbReference>
<dbReference type="RefSeq" id="WP_005798856.1">
    <property type="nucleotide sequence ID" value="NZ_ACQT01000168.1"/>
</dbReference>
<dbReference type="Gene3D" id="3.30.160.70">
    <property type="entry name" value="Methylated DNA-protein cysteine methyltransferase domain"/>
    <property type="match status" value="1"/>
</dbReference>
<feature type="domain" description="Methylated-DNA-[protein]-cysteine S-methyltransferase DNA binding" evidence="7">
    <location>
        <begin position="88"/>
        <end position="170"/>
    </location>
</feature>
<dbReference type="GO" id="GO:0006281">
    <property type="term" value="P:DNA repair"/>
    <property type="evidence" value="ECO:0007669"/>
    <property type="project" value="UniProtKB-KW"/>
</dbReference>
<keyword evidence="2 8" id="KW-0489">Methyltransferase</keyword>